<gene>
    <name evidence="1" type="ORF">KPN7_27</name>
</gene>
<reference evidence="1" key="1">
    <citation type="submission" date="2022-07" db="EMBL/GenBank/DDBJ databases">
        <title>Isolation and characterisation of Klebsiella pneumoniae phages.</title>
        <authorList>
            <person name="Kabwe M."/>
            <person name="Ku H."/>
            <person name="Tucci J."/>
        </authorList>
    </citation>
    <scope>NUCLEOTIDE SEQUENCE</scope>
</reference>
<accession>A0A976XQ23</accession>
<keyword evidence="2" id="KW-1185">Reference proteome</keyword>
<evidence type="ECO:0000313" key="2">
    <source>
        <dbReference type="Proteomes" id="UP001059123"/>
    </source>
</evidence>
<organism evidence="1 2">
    <name type="scientific">Klebsiella phage KPN7</name>
    <dbReference type="NCBI Taxonomy" id="2972462"/>
    <lineage>
        <taxon>Viruses</taxon>
        <taxon>Duplodnaviria</taxon>
        <taxon>Heunggongvirae</taxon>
        <taxon>Uroviricota</taxon>
        <taxon>Caudoviricetes</taxon>
        <taxon>Autographivirales</taxon>
        <taxon>Autosignataviridae</taxon>
        <taxon>Molineuxvirinae</taxon>
        <taxon>Gansuvirus</taxon>
        <taxon>Gansuvirus KPN7</taxon>
    </lineage>
</organism>
<dbReference type="EMBL" id="OP079918">
    <property type="protein sequence ID" value="UVD41761.1"/>
    <property type="molecule type" value="Genomic_DNA"/>
</dbReference>
<sequence>MKVKYVRVHLKKEGSNRQYATDFIFDESMFGVDDLHIITREGFVTVNHLGSDGTRHGKTWPASSVQEITTVL</sequence>
<name>A0A976XQ23_9CAUD</name>
<protein>
    <submittedName>
        <fullName evidence="1">Uncharacterized protein</fullName>
    </submittedName>
</protein>
<proteinExistence type="predicted"/>
<evidence type="ECO:0000313" key="1">
    <source>
        <dbReference type="EMBL" id="UVD41761.1"/>
    </source>
</evidence>
<dbReference type="Proteomes" id="UP001059123">
    <property type="component" value="Segment"/>
</dbReference>